<evidence type="ECO:0000313" key="2">
    <source>
        <dbReference type="EMBL" id="CAJ1949213.1"/>
    </source>
</evidence>
<accession>A0AAD2FQC9</accession>
<comment type="caution">
    <text evidence="2">The sequence shown here is derived from an EMBL/GenBank/DDBJ whole genome shotgun (WGS) entry which is preliminary data.</text>
</comment>
<feature type="region of interest" description="Disordered" evidence="1">
    <location>
        <begin position="125"/>
        <end position="154"/>
    </location>
</feature>
<evidence type="ECO:0000313" key="3">
    <source>
        <dbReference type="Proteomes" id="UP001295423"/>
    </source>
</evidence>
<organism evidence="2 3">
    <name type="scientific">Cylindrotheca closterium</name>
    <dbReference type="NCBI Taxonomy" id="2856"/>
    <lineage>
        <taxon>Eukaryota</taxon>
        <taxon>Sar</taxon>
        <taxon>Stramenopiles</taxon>
        <taxon>Ochrophyta</taxon>
        <taxon>Bacillariophyta</taxon>
        <taxon>Bacillariophyceae</taxon>
        <taxon>Bacillariophycidae</taxon>
        <taxon>Bacillariales</taxon>
        <taxon>Bacillariaceae</taxon>
        <taxon>Cylindrotheca</taxon>
    </lineage>
</organism>
<feature type="region of interest" description="Disordered" evidence="1">
    <location>
        <begin position="29"/>
        <end position="50"/>
    </location>
</feature>
<evidence type="ECO:0000256" key="1">
    <source>
        <dbReference type="SAM" id="MobiDB-lite"/>
    </source>
</evidence>
<protein>
    <submittedName>
        <fullName evidence="2">Uncharacterized protein</fullName>
    </submittedName>
</protein>
<dbReference type="Proteomes" id="UP001295423">
    <property type="component" value="Unassembled WGS sequence"/>
</dbReference>
<sequence length="177" mass="19640">MPRFNEEIALEPDEDLFATIIDFQSNAEINASKPCSTPAPVSNDDESISDTSTFSALSFLDPAGEEELSIEDSGDSPPPVEHMLSKLNSMMMRSNLSRAIISKNVFPDFSIKETKISFDYYPPNSPTGTTKSNFHKASPSASKHTRRTHDKISTDFVRLGSRQDSSIGEFLRASKKW</sequence>
<dbReference type="EMBL" id="CAKOGP040001758">
    <property type="protein sequence ID" value="CAJ1949213.1"/>
    <property type="molecule type" value="Genomic_DNA"/>
</dbReference>
<gene>
    <name evidence="2" type="ORF">CYCCA115_LOCUS11982</name>
</gene>
<keyword evidence="3" id="KW-1185">Reference proteome</keyword>
<proteinExistence type="predicted"/>
<dbReference type="AlphaFoldDB" id="A0AAD2FQC9"/>
<name>A0AAD2FQC9_9STRA</name>
<reference evidence="2" key="1">
    <citation type="submission" date="2023-08" db="EMBL/GenBank/DDBJ databases">
        <authorList>
            <person name="Audoor S."/>
            <person name="Bilcke G."/>
        </authorList>
    </citation>
    <scope>NUCLEOTIDE SEQUENCE</scope>
</reference>